<keyword evidence="4 7" id="KW-0812">Transmembrane</keyword>
<dbReference type="PANTHER" id="PTHR42718">
    <property type="entry name" value="MAJOR FACILITATOR SUPERFAMILY MULTIDRUG TRANSPORTER MFSC"/>
    <property type="match status" value="1"/>
</dbReference>
<keyword evidence="6 7" id="KW-0472">Membrane</keyword>
<feature type="transmembrane region" description="Helical" evidence="7">
    <location>
        <begin position="79"/>
        <end position="97"/>
    </location>
</feature>
<evidence type="ECO:0000256" key="7">
    <source>
        <dbReference type="SAM" id="Phobius"/>
    </source>
</evidence>
<dbReference type="AlphaFoldDB" id="A0A2T4PQJ5"/>
<feature type="transmembrane region" description="Helical" evidence="7">
    <location>
        <begin position="267"/>
        <end position="292"/>
    </location>
</feature>
<dbReference type="SUPFAM" id="SSF103473">
    <property type="entry name" value="MFS general substrate transporter"/>
    <property type="match status" value="1"/>
</dbReference>
<feature type="transmembrane region" description="Helical" evidence="7">
    <location>
        <begin position="399"/>
        <end position="421"/>
    </location>
</feature>
<feature type="transmembrane region" description="Helical" evidence="7">
    <location>
        <begin position="224"/>
        <end position="247"/>
    </location>
</feature>
<feature type="domain" description="Major facilitator superfamily (MFS) profile" evidence="8">
    <location>
        <begin position="14"/>
        <end position="478"/>
    </location>
</feature>
<proteinExistence type="predicted"/>
<keyword evidence="2" id="KW-0813">Transport</keyword>
<name>A0A2T4PQJ5_9STAP</name>
<feature type="transmembrane region" description="Helical" evidence="7">
    <location>
        <begin position="169"/>
        <end position="189"/>
    </location>
</feature>
<evidence type="ECO:0000256" key="4">
    <source>
        <dbReference type="ARBA" id="ARBA00022692"/>
    </source>
</evidence>
<evidence type="ECO:0000256" key="2">
    <source>
        <dbReference type="ARBA" id="ARBA00022448"/>
    </source>
</evidence>
<dbReference type="Pfam" id="PF07690">
    <property type="entry name" value="MFS_1"/>
    <property type="match status" value="1"/>
</dbReference>
<evidence type="ECO:0000256" key="3">
    <source>
        <dbReference type="ARBA" id="ARBA00022475"/>
    </source>
</evidence>
<protein>
    <submittedName>
        <fullName evidence="9">MFS transporter</fullName>
    </submittedName>
</protein>
<feature type="transmembrane region" description="Helical" evidence="7">
    <location>
        <begin position="52"/>
        <end position="72"/>
    </location>
</feature>
<dbReference type="GO" id="GO:0005886">
    <property type="term" value="C:plasma membrane"/>
    <property type="evidence" value="ECO:0007669"/>
    <property type="project" value="UniProtKB-SubCell"/>
</dbReference>
<dbReference type="InterPro" id="IPR020846">
    <property type="entry name" value="MFS_dom"/>
</dbReference>
<keyword evidence="5 7" id="KW-1133">Transmembrane helix</keyword>
<evidence type="ECO:0000313" key="9">
    <source>
        <dbReference type="EMBL" id="PTI28043.1"/>
    </source>
</evidence>
<dbReference type="InterPro" id="IPR036259">
    <property type="entry name" value="MFS_trans_sf"/>
</dbReference>
<dbReference type="PANTHER" id="PTHR42718:SF24">
    <property type="entry name" value="MAJOR FACILITATOR SUPERFAMILY (MFS) PROFILE DOMAIN-CONTAINING PROTEIN"/>
    <property type="match status" value="1"/>
</dbReference>
<dbReference type="OrthoDB" id="9816041at2"/>
<feature type="transmembrane region" description="Helical" evidence="7">
    <location>
        <begin position="12"/>
        <end position="32"/>
    </location>
</feature>
<dbReference type="RefSeq" id="WP_016912650.1">
    <property type="nucleotide sequence ID" value="NZ_BMDF01000007.1"/>
</dbReference>
<dbReference type="PROSITE" id="PS50850">
    <property type="entry name" value="MFS"/>
    <property type="match status" value="1"/>
</dbReference>
<evidence type="ECO:0000256" key="1">
    <source>
        <dbReference type="ARBA" id="ARBA00004651"/>
    </source>
</evidence>
<feature type="transmembrane region" description="Helical" evidence="7">
    <location>
        <begin position="452"/>
        <end position="473"/>
    </location>
</feature>
<evidence type="ECO:0000259" key="8">
    <source>
        <dbReference type="PROSITE" id="PS50850"/>
    </source>
</evidence>
<evidence type="ECO:0000256" key="6">
    <source>
        <dbReference type="ARBA" id="ARBA00023136"/>
    </source>
</evidence>
<dbReference type="Gene3D" id="1.20.1720.10">
    <property type="entry name" value="Multidrug resistance protein D"/>
    <property type="match status" value="1"/>
</dbReference>
<dbReference type="Proteomes" id="UP000241209">
    <property type="component" value="Unassembled WGS sequence"/>
</dbReference>
<dbReference type="STRING" id="1167632.GCA_000286335_01970"/>
<dbReference type="InterPro" id="IPR011701">
    <property type="entry name" value="MFS"/>
</dbReference>
<feature type="transmembrane region" description="Helical" evidence="7">
    <location>
        <begin position="201"/>
        <end position="218"/>
    </location>
</feature>
<dbReference type="GO" id="GO:0022857">
    <property type="term" value="F:transmembrane transporter activity"/>
    <property type="evidence" value="ECO:0007669"/>
    <property type="project" value="InterPro"/>
</dbReference>
<dbReference type="Gene3D" id="1.20.1250.20">
    <property type="entry name" value="MFS general substrate transporter like domains"/>
    <property type="match status" value="1"/>
</dbReference>
<feature type="transmembrane region" description="Helical" evidence="7">
    <location>
        <begin position="332"/>
        <end position="351"/>
    </location>
</feature>
<comment type="caution">
    <text evidence="9">The sequence shown here is derived from an EMBL/GenBank/DDBJ whole genome shotgun (WGS) entry which is preliminary data.</text>
</comment>
<dbReference type="PRINTS" id="PR01036">
    <property type="entry name" value="TCRTETB"/>
</dbReference>
<sequence>MNVQDISKGKRNLVVAVMLVSAFVAILNQTLLNTAIPEIMVHLKIDANQGQWLMTGFMLVNGVMIPATAFLMDKFNTRPLYLMAMISFTIGTLVAALSPNFSILMLARVLQAMGAGVMMPLMQFVLFNLFPKEKRGFAMGMAGLVISFAPALGPTLSGYLVDNFSWRSPFYSIIPFSVVALAFGAKYLTNISKPKDVHLDVPSIILSTVGFGSLLYGFSSAGSLGFSSPIVIASLIIGIVTLVVFVLRQLKLETPLLNVRVFKYKTFALTTVIGVFSMVSLIGPSLLMPMYMQDARGYTALISGLLLLPGAIITGVMSLVTGRLFDKYGAKWLAIIGFSIITVTTLMLAFLSSDTSLVYLIVVYTIRMFGVSMIMMPVNTAGLNAIPNEVLSHGTAMMNTLRTIAGSIGTGILVTIMSIGAKNFNPSQEQLETASAGDKAQILQSQAMIHGINIAFLVLTIIVFFGVVLSFFIKTENKHHNTRIPNHSK</sequence>
<feature type="transmembrane region" description="Helical" evidence="7">
    <location>
        <begin position="357"/>
        <end position="378"/>
    </location>
</feature>
<dbReference type="NCBIfam" id="TIGR00711">
    <property type="entry name" value="efflux_EmrB"/>
    <property type="match status" value="1"/>
</dbReference>
<dbReference type="InterPro" id="IPR004638">
    <property type="entry name" value="EmrB-like"/>
</dbReference>
<evidence type="ECO:0000313" key="10">
    <source>
        <dbReference type="Proteomes" id="UP000241209"/>
    </source>
</evidence>
<dbReference type="CDD" id="cd17503">
    <property type="entry name" value="MFS_LmrB_MDR_like"/>
    <property type="match status" value="1"/>
</dbReference>
<reference evidence="9 10" key="1">
    <citation type="journal article" date="2016" name="Front. Microbiol.">
        <title>Comprehensive Phylogenetic Analysis of Bovine Non-aureus Staphylococci Species Based on Whole-Genome Sequencing.</title>
        <authorList>
            <person name="Naushad S."/>
            <person name="Barkema H.W."/>
            <person name="Luby C."/>
            <person name="Condas L.A."/>
            <person name="Nobrega D.B."/>
            <person name="Carson D.A."/>
            <person name="De Buck J."/>
        </authorList>
    </citation>
    <scope>NUCLEOTIDE SEQUENCE [LARGE SCALE GENOMIC DNA]</scope>
    <source>
        <strain evidence="9 10">SNUC 2204</strain>
    </source>
</reference>
<accession>A0A2T4PQJ5</accession>
<keyword evidence="3" id="KW-1003">Cell membrane</keyword>
<feature type="transmembrane region" description="Helical" evidence="7">
    <location>
        <begin position="137"/>
        <end position="157"/>
    </location>
</feature>
<comment type="subcellular location">
    <subcellularLocation>
        <location evidence="1">Cell membrane</location>
        <topology evidence="1">Multi-pass membrane protein</topology>
    </subcellularLocation>
</comment>
<evidence type="ECO:0000256" key="5">
    <source>
        <dbReference type="ARBA" id="ARBA00022989"/>
    </source>
</evidence>
<dbReference type="GeneID" id="64117320"/>
<dbReference type="EMBL" id="PZFK01000036">
    <property type="protein sequence ID" value="PTI28043.1"/>
    <property type="molecule type" value="Genomic_DNA"/>
</dbReference>
<gene>
    <name evidence="9" type="ORF">BU072_12425</name>
</gene>
<organism evidence="9 10">
    <name type="scientific">Mammaliicoccus vitulinus</name>
    <dbReference type="NCBI Taxonomy" id="71237"/>
    <lineage>
        <taxon>Bacteria</taxon>
        <taxon>Bacillati</taxon>
        <taxon>Bacillota</taxon>
        <taxon>Bacilli</taxon>
        <taxon>Bacillales</taxon>
        <taxon>Staphylococcaceae</taxon>
        <taxon>Mammaliicoccus</taxon>
    </lineage>
</organism>
<feature type="transmembrane region" description="Helical" evidence="7">
    <location>
        <begin position="298"/>
        <end position="320"/>
    </location>
</feature>
<feature type="transmembrane region" description="Helical" evidence="7">
    <location>
        <begin position="109"/>
        <end position="130"/>
    </location>
</feature>